<feature type="domain" description="Thyroglobulin type-1" evidence="4">
    <location>
        <begin position="296"/>
        <end position="336"/>
    </location>
</feature>
<dbReference type="OMA" id="AYCTWRD"/>
<keyword evidence="3" id="KW-0812">Transmembrane</keyword>
<feature type="domain" description="Thyroglobulin type-1" evidence="4">
    <location>
        <begin position="208"/>
        <end position="259"/>
    </location>
</feature>
<comment type="caution">
    <text evidence="5">The sequence shown here is derived from an EMBL/GenBank/DDBJ whole genome shotgun (WGS) entry which is preliminary data.</text>
</comment>
<dbReference type="Proteomes" id="UP001142055">
    <property type="component" value="Chromosome 2"/>
</dbReference>
<evidence type="ECO:0000313" key="6">
    <source>
        <dbReference type="Proteomes" id="UP001142055"/>
    </source>
</evidence>
<evidence type="ECO:0000256" key="2">
    <source>
        <dbReference type="SAM" id="MobiDB-lite"/>
    </source>
</evidence>
<evidence type="ECO:0000256" key="1">
    <source>
        <dbReference type="ARBA" id="ARBA00023157"/>
    </source>
</evidence>
<dbReference type="SUPFAM" id="SSF57610">
    <property type="entry name" value="Thyroglobulin type-1 domain"/>
    <property type="match status" value="3"/>
</dbReference>
<evidence type="ECO:0000256" key="3">
    <source>
        <dbReference type="SAM" id="Phobius"/>
    </source>
</evidence>
<reference evidence="5" key="1">
    <citation type="submission" date="2022-12" db="EMBL/GenBank/DDBJ databases">
        <title>Genome assemblies of Blomia tropicalis.</title>
        <authorList>
            <person name="Cui Y."/>
        </authorList>
    </citation>
    <scope>NUCLEOTIDE SEQUENCE</scope>
    <source>
        <tissue evidence="5">Adult mites</tissue>
    </source>
</reference>
<proteinExistence type="predicted"/>
<keyword evidence="3" id="KW-1133">Transmembrane helix</keyword>
<feature type="transmembrane region" description="Helical" evidence="3">
    <location>
        <begin position="7"/>
        <end position="29"/>
    </location>
</feature>
<feature type="compositionally biased region" description="Basic and acidic residues" evidence="2">
    <location>
        <begin position="391"/>
        <end position="400"/>
    </location>
</feature>
<dbReference type="Pfam" id="PF00086">
    <property type="entry name" value="Thyroglobulin_1"/>
    <property type="match status" value="2"/>
</dbReference>
<keyword evidence="1" id="KW-1015">Disulfide bond</keyword>
<keyword evidence="6" id="KW-1185">Reference proteome</keyword>
<evidence type="ECO:0000313" key="5">
    <source>
        <dbReference type="EMBL" id="KAJ6220559.1"/>
    </source>
</evidence>
<sequence>MANKRINLLIHSIVIVTFQLYLLMNPIWIKAQSTTSKTTTIVTTPPTREPTIQYTNKSLEEFKLKAICFQKRFRTNEQLKNDYKLCGELIENFCDNVYCEEIKSCPPNYILVPKAVGHVGCCSACIRMRQLGERCDPNNQALDICENGLECSPSKGFCDIPQTPKECLREMSNRLWLRKKIQQNSGFWIPAEMGSMTLLLEYDRNMSLPSCSPKSGKYAIKQRLINKAFCVDPENGKPTFGVVPFSKAQNQTCKCSSAIFNKLNRLPTMDITDYQAKLKALTDLEEKITKHYAETHVKCTSDGDYHQMQCVNETCLCVNENTGIPMTTVREWENYQEQLDAINKRNNPDEDDDDDDDNDSKDKNNDNNEDDENNENILTEEEKAKKRKKKEEKLKEEKEKRELRINAGAINSSATVIFGAFRPLLCFDEKRAKEVKSNFSKDVYIETCQKEIETSMTMQVHFAQKGTRIKKLESKTCGYDDRFARKQCLPDVCRCSNPHGMSIGSYSVEFGKRETMDCGCALEEYYGKEERQDFDGLHCDGDGNFSPLQCPTDLTCYCADTNGAPISKEFSLECVEQFLKKYAAGYELRIICNAMRATVRNDLVWPEDEELWYNKDMKTYINNKIRPPKNSIENKC</sequence>
<feature type="compositionally biased region" description="Acidic residues" evidence="2">
    <location>
        <begin position="349"/>
        <end position="359"/>
    </location>
</feature>
<feature type="region of interest" description="Disordered" evidence="2">
    <location>
        <begin position="343"/>
        <end position="400"/>
    </location>
</feature>
<gene>
    <name evidence="5" type="ORF">RDWZM_006371</name>
</gene>
<dbReference type="AlphaFoldDB" id="A0A9Q0M7Y9"/>
<protein>
    <recommendedName>
        <fullName evidence="4">Thyroglobulin type-1 domain-containing protein</fullName>
    </recommendedName>
</protein>
<dbReference type="Gene3D" id="4.10.800.10">
    <property type="entry name" value="Thyroglobulin type-1"/>
    <property type="match status" value="2"/>
</dbReference>
<accession>A0A9Q0M7Y9</accession>
<keyword evidence="3" id="KW-0472">Membrane</keyword>
<evidence type="ECO:0000259" key="4">
    <source>
        <dbReference type="SMART" id="SM00211"/>
    </source>
</evidence>
<name>A0A9Q0M7Y9_BLOTA</name>
<dbReference type="InterPro" id="IPR036857">
    <property type="entry name" value="Thyroglobulin_1_sf"/>
</dbReference>
<organism evidence="5 6">
    <name type="scientific">Blomia tropicalis</name>
    <name type="common">Mite</name>
    <dbReference type="NCBI Taxonomy" id="40697"/>
    <lineage>
        <taxon>Eukaryota</taxon>
        <taxon>Metazoa</taxon>
        <taxon>Ecdysozoa</taxon>
        <taxon>Arthropoda</taxon>
        <taxon>Chelicerata</taxon>
        <taxon>Arachnida</taxon>
        <taxon>Acari</taxon>
        <taxon>Acariformes</taxon>
        <taxon>Sarcoptiformes</taxon>
        <taxon>Astigmata</taxon>
        <taxon>Glycyphagoidea</taxon>
        <taxon>Echimyopodidae</taxon>
        <taxon>Blomia</taxon>
    </lineage>
</organism>
<dbReference type="InterPro" id="IPR000716">
    <property type="entry name" value="Thyroglobulin_1"/>
</dbReference>
<dbReference type="SMART" id="SM00211">
    <property type="entry name" value="TY"/>
    <property type="match status" value="3"/>
</dbReference>
<dbReference type="EMBL" id="JAPWDV010000002">
    <property type="protein sequence ID" value="KAJ6220559.1"/>
    <property type="molecule type" value="Genomic_DNA"/>
</dbReference>
<feature type="domain" description="Thyroglobulin type-1" evidence="4">
    <location>
        <begin position="536"/>
        <end position="578"/>
    </location>
</feature>